<evidence type="ECO:0000313" key="3">
    <source>
        <dbReference type="Proteomes" id="UP001595791"/>
    </source>
</evidence>
<feature type="transmembrane region" description="Helical" evidence="1">
    <location>
        <begin position="149"/>
        <end position="167"/>
    </location>
</feature>
<keyword evidence="3" id="KW-1185">Reference proteome</keyword>
<feature type="transmembrane region" description="Helical" evidence="1">
    <location>
        <begin position="327"/>
        <end position="346"/>
    </location>
</feature>
<evidence type="ECO:0000313" key="2">
    <source>
        <dbReference type="EMBL" id="MFC4161762.1"/>
    </source>
</evidence>
<sequence>MMLAHSPSSAGWSARSLPPLLGPVLVFACYLVMVARHTQNIPYWDDYDAILIALLDLHRDGNWFNFLFHPHVDHLIVPVKLLGEVQWRLFGRVDFAWYIYLGNLSLFGLYLCWRATFPHLRERPLWQVMAALALFNLSYWEASIWAMTALSNLPVLVLAWASLVWLARPSRGAFGLGLGLAVLATFTQGNGLLLFAAGVLVLVPQRRWRALALWLLVGAALAAFYIGLRQYFVVDTKIANASTLLLSRPHEVLMFFLAFIGAGFRAAHAAMAAGALLLIGLALAWWRVPTSRSPVLLAWLGLLLLSALAATWSRASIGVEAALSSRYSLYGCLLLALLIGMAAPAIDQMGRGRKVLSWLLMALLAVGWVATYRVNKAELRQHYDNNLALQAEPGTCSVYAYPGQTHAAKALAEARATGLFPIDRIRNCVDIESSWLSDWPPAVRADGSLDRITVEGAAVVAVGWVRLPDTLPERRLELSAPVAPSKIELASLDRPDVAVALSDPGLRRSGFILRLEYPSTEAANAALLSLCLGYRGADGQRVVLPHRAAECLLGQ</sequence>
<feature type="transmembrane region" description="Helical" evidence="1">
    <location>
        <begin position="210"/>
        <end position="232"/>
    </location>
</feature>
<reference evidence="3" key="1">
    <citation type="journal article" date="2019" name="Int. J. Syst. Evol. Microbiol.">
        <title>The Global Catalogue of Microorganisms (GCM) 10K type strain sequencing project: providing services to taxonomists for standard genome sequencing and annotation.</title>
        <authorList>
            <consortium name="The Broad Institute Genomics Platform"/>
            <consortium name="The Broad Institute Genome Sequencing Center for Infectious Disease"/>
            <person name="Wu L."/>
            <person name="Ma J."/>
        </authorList>
    </citation>
    <scope>NUCLEOTIDE SEQUENCE [LARGE SCALE GENOMIC DNA]</scope>
    <source>
        <strain evidence="3">LMG 29894</strain>
    </source>
</reference>
<keyword evidence="1" id="KW-1133">Transmembrane helix</keyword>
<evidence type="ECO:0008006" key="4">
    <source>
        <dbReference type="Google" id="ProtNLM"/>
    </source>
</evidence>
<proteinExistence type="predicted"/>
<feature type="transmembrane region" description="Helical" evidence="1">
    <location>
        <begin position="12"/>
        <end position="33"/>
    </location>
</feature>
<feature type="transmembrane region" description="Helical" evidence="1">
    <location>
        <begin position="355"/>
        <end position="374"/>
    </location>
</feature>
<dbReference type="EMBL" id="JBHSBU010000002">
    <property type="protein sequence ID" value="MFC4161762.1"/>
    <property type="molecule type" value="Genomic_DNA"/>
</dbReference>
<feature type="transmembrane region" description="Helical" evidence="1">
    <location>
        <begin position="252"/>
        <end position="283"/>
    </location>
</feature>
<gene>
    <name evidence="2" type="ORF">ACFOW7_20710</name>
</gene>
<dbReference type="Proteomes" id="UP001595791">
    <property type="component" value="Unassembled WGS sequence"/>
</dbReference>
<keyword evidence="1" id="KW-0812">Transmembrane</keyword>
<accession>A0ABV8MTZ4</accession>
<feature type="transmembrane region" description="Helical" evidence="1">
    <location>
        <begin position="173"/>
        <end position="203"/>
    </location>
</feature>
<keyword evidence="1" id="KW-0472">Membrane</keyword>
<name>A0ABV8MTZ4_9NEIS</name>
<comment type="caution">
    <text evidence="2">The sequence shown here is derived from an EMBL/GenBank/DDBJ whole genome shotgun (WGS) entry which is preliminary data.</text>
</comment>
<protein>
    <recommendedName>
        <fullName evidence="4">YfhO family protein</fullName>
    </recommendedName>
</protein>
<dbReference type="RefSeq" id="WP_378168250.1">
    <property type="nucleotide sequence ID" value="NZ_JBHSBU010000002.1"/>
</dbReference>
<feature type="transmembrane region" description="Helical" evidence="1">
    <location>
        <begin position="295"/>
        <end position="315"/>
    </location>
</feature>
<organism evidence="2 3">
    <name type="scientific">Chitinimonas lacunae</name>
    <dbReference type="NCBI Taxonomy" id="1963018"/>
    <lineage>
        <taxon>Bacteria</taxon>
        <taxon>Pseudomonadati</taxon>
        <taxon>Pseudomonadota</taxon>
        <taxon>Betaproteobacteria</taxon>
        <taxon>Neisseriales</taxon>
        <taxon>Chitinibacteraceae</taxon>
        <taxon>Chitinimonas</taxon>
    </lineage>
</organism>
<evidence type="ECO:0000256" key="1">
    <source>
        <dbReference type="SAM" id="Phobius"/>
    </source>
</evidence>
<feature type="transmembrane region" description="Helical" evidence="1">
    <location>
        <begin position="95"/>
        <end position="113"/>
    </location>
</feature>